<sequence length="102" mass="11536">MQAELGKLRADVDNLRSTDISMLWPLRDVPILMPSTMTRSDPSQSVQLSDEAKRVVDVDVDDVDVEDERVDDDLAQETDEEELKTEEDAKMIALTLTELQDT</sequence>
<keyword evidence="2" id="KW-1185">Reference proteome</keyword>
<dbReference type="PaxDb" id="4113-PGSC0003DMT400086979"/>
<dbReference type="EnsemblPlants" id="PGSC0003DMT400086979">
    <property type="protein sequence ID" value="PGSC0003DMT400086979"/>
    <property type="gene ID" value="PGSC0003DMG400036550"/>
</dbReference>
<accession>M1DCX3</accession>
<organism evidence="1 2">
    <name type="scientific">Solanum tuberosum</name>
    <name type="common">Potato</name>
    <dbReference type="NCBI Taxonomy" id="4113"/>
    <lineage>
        <taxon>Eukaryota</taxon>
        <taxon>Viridiplantae</taxon>
        <taxon>Streptophyta</taxon>
        <taxon>Embryophyta</taxon>
        <taxon>Tracheophyta</taxon>
        <taxon>Spermatophyta</taxon>
        <taxon>Magnoliopsida</taxon>
        <taxon>eudicotyledons</taxon>
        <taxon>Gunneridae</taxon>
        <taxon>Pentapetalae</taxon>
        <taxon>asterids</taxon>
        <taxon>lamiids</taxon>
        <taxon>Solanales</taxon>
        <taxon>Solanaceae</taxon>
        <taxon>Solanoideae</taxon>
        <taxon>Solaneae</taxon>
        <taxon>Solanum</taxon>
    </lineage>
</organism>
<dbReference type="Gramene" id="PGSC0003DMT400086979">
    <property type="protein sequence ID" value="PGSC0003DMT400086979"/>
    <property type="gene ID" value="PGSC0003DMG400036550"/>
</dbReference>
<evidence type="ECO:0008006" key="3">
    <source>
        <dbReference type="Google" id="ProtNLM"/>
    </source>
</evidence>
<reference evidence="2" key="1">
    <citation type="journal article" date="2011" name="Nature">
        <title>Genome sequence and analysis of the tuber crop potato.</title>
        <authorList>
            <consortium name="The Potato Genome Sequencing Consortium"/>
        </authorList>
    </citation>
    <scope>NUCLEOTIDE SEQUENCE [LARGE SCALE GENOMIC DNA]</scope>
    <source>
        <strain evidence="2">cv. DM1-3 516 R44</strain>
    </source>
</reference>
<dbReference type="AlphaFoldDB" id="M1DCX3"/>
<protein>
    <recommendedName>
        <fullName evidence="3">Polyprotein protein</fullName>
    </recommendedName>
</protein>
<evidence type="ECO:0000313" key="2">
    <source>
        <dbReference type="Proteomes" id="UP000011115"/>
    </source>
</evidence>
<dbReference type="HOGENOM" id="CLU_140033_0_0_1"/>
<reference evidence="1" key="2">
    <citation type="submission" date="2015-06" db="UniProtKB">
        <authorList>
            <consortium name="EnsemblPlants"/>
        </authorList>
    </citation>
    <scope>IDENTIFICATION</scope>
    <source>
        <strain evidence="1">DM1-3 516 R44</strain>
    </source>
</reference>
<dbReference type="Proteomes" id="UP000011115">
    <property type="component" value="Unassembled WGS sequence"/>
</dbReference>
<evidence type="ECO:0000313" key="1">
    <source>
        <dbReference type="EnsemblPlants" id="PGSC0003DMT400086979"/>
    </source>
</evidence>
<name>M1DCX3_SOLTU</name>
<dbReference type="InParanoid" id="M1DCX3"/>
<proteinExistence type="predicted"/>